<feature type="region of interest" description="Disordered" evidence="1">
    <location>
        <begin position="126"/>
        <end position="152"/>
    </location>
</feature>
<dbReference type="RefSeq" id="WP_393164285.1">
    <property type="nucleotide sequence ID" value="NZ_JBICRM010000005.1"/>
</dbReference>
<evidence type="ECO:0000256" key="1">
    <source>
        <dbReference type="SAM" id="MobiDB-lite"/>
    </source>
</evidence>
<gene>
    <name evidence="2" type="ORF">ACFLIM_10565</name>
</gene>
<evidence type="ECO:0000313" key="3">
    <source>
        <dbReference type="Proteomes" id="UP001603978"/>
    </source>
</evidence>
<proteinExistence type="predicted"/>
<dbReference type="Proteomes" id="UP001603978">
    <property type="component" value="Unassembled WGS sequence"/>
</dbReference>
<evidence type="ECO:0008006" key="4">
    <source>
        <dbReference type="Google" id="ProtNLM"/>
    </source>
</evidence>
<accession>A0ABW7A8H6</accession>
<evidence type="ECO:0000313" key="2">
    <source>
        <dbReference type="EMBL" id="MFG1703625.1"/>
    </source>
</evidence>
<protein>
    <recommendedName>
        <fullName evidence="4">HEAT repeat-containing protein</fullName>
    </recommendedName>
</protein>
<dbReference type="EMBL" id="JBICRM010000005">
    <property type="protein sequence ID" value="MFG1703625.1"/>
    <property type="molecule type" value="Genomic_DNA"/>
</dbReference>
<dbReference type="InterPro" id="IPR011989">
    <property type="entry name" value="ARM-like"/>
</dbReference>
<reference evidence="2 3" key="1">
    <citation type="submission" date="2024-10" db="EMBL/GenBank/DDBJ databases">
        <authorList>
            <person name="Topkara A.R."/>
            <person name="Saygin H."/>
        </authorList>
    </citation>
    <scope>NUCLEOTIDE SEQUENCE [LARGE SCALE GENOMIC DNA]</scope>
    <source>
        <strain evidence="2 3">M3C6</strain>
    </source>
</reference>
<dbReference type="Gene3D" id="1.25.10.10">
    <property type="entry name" value="Leucine-rich Repeat Variant"/>
    <property type="match status" value="1"/>
</dbReference>
<name>A0ABW7A8H6_9ACTN</name>
<dbReference type="InterPro" id="IPR016024">
    <property type="entry name" value="ARM-type_fold"/>
</dbReference>
<organism evidence="2 3">
    <name type="scientific">Nonomuraea marmarensis</name>
    <dbReference type="NCBI Taxonomy" id="3351344"/>
    <lineage>
        <taxon>Bacteria</taxon>
        <taxon>Bacillati</taxon>
        <taxon>Actinomycetota</taxon>
        <taxon>Actinomycetes</taxon>
        <taxon>Streptosporangiales</taxon>
        <taxon>Streptosporangiaceae</taxon>
        <taxon>Nonomuraea</taxon>
    </lineage>
</organism>
<sequence length="152" mass="15550">MPVTMEDVRRFLDADEVDYVAAATAFGSAALPHLERFAQGPDVMLASKAVYLASLVGGAGASGILATAADSPQPPVRVAAASGLRNLAEAAAGEVGPVADRLLGDDDVGVRKVALASAAGLGTAEMTDRVRQVAENDPEPVLRDLANRLAQE</sequence>
<dbReference type="SUPFAM" id="SSF48371">
    <property type="entry name" value="ARM repeat"/>
    <property type="match status" value="1"/>
</dbReference>
<comment type="caution">
    <text evidence="2">The sequence shown here is derived from an EMBL/GenBank/DDBJ whole genome shotgun (WGS) entry which is preliminary data.</text>
</comment>
<keyword evidence="3" id="KW-1185">Reference proteome</keyword>